<comment type="caution">
    <text evidence="1">The sequence shown here is derived from an EMBL/GenBank/DDBJ whole genome shotgun (WGS) entry which is preliminary data.</text>
</comment>
<reference evidence="2" key="1">
    <citation type="journal article" date="2023" name="G3 (Bethesda)">
        <title>Genome assembly and association tests identify interacting loci associated with vigor, precocity, and sex in interspecific pistachio rootstocks.</title>
        <authorList>
            <person name="Palmer W."/>
            <person name="Jacygrad E."/>
            <person name="Sagayaradj S."/>
            <person name="Cavanaugh K."/>
            <person name="Han R."/>
            <person name="Bertier L."/>
            <person name="Beede B."/>
            <person name="Kafkas S."/>
            <person name="Golino D."/>
            <person name="Preece J."/>
            <person name="Michelmore R."/>
        </authorList>
    </citation>
    <scope>NUCLEOTIDE SEQUENCE [LARGE SCALE GENOMIC DNA]</scope>
</reference>
<organism evidence="1 2">
    <name type="scientific">Pistacia integerrima</name>
    <dbReference type="NCBI Taxonomy" id="434235"/>
    <lineage>
        <taxon>Eukaryota</taxon>
        <taxon>Viridiplantae</taxon>
        <taxon>Streptophyta</taxon>
        <taxon>Embryophyta</taxon>
        <taxon>Tracheophyta</taxon>
        <taxon>Spermatophyta</taxon>
        <taxon>Magnoliopsida</taxon>
        <taxon>eudicotyledons</taxon>
        <taxon>Gunneridae</taxon>
        <taxon>Pentapetalae</taxon>
        <taxon>rosids</taxon>
        <taxon>malvids</taxon>
        <taxon>Sapindales</taxon>
        <taxon>Anacardiaceae</taxon>
        <taxon>Pistacia</taxon>
    </lineage>
</organism>
<sequence length="175" mass="18398">MHKTKSWIVYSICLKTYFIRTTHGTLSLAPLQIVHSTGIITSLVLKEGKVQGGLYLASKNSPVILNPSLSKLFFSLSTFSSTTSSVATPPNLTTAYFLSPSSLITTLSSTGCGASSAFVYLSGKINCIVTIFFSSPPPVVTTGAVMAIFSDLVMTGAVIAIFSGLVFCGLPKAPM</sequence>
<dbReference type="EMBL" id="CM047744">
    <property type="protein sequence ID" value="KAJ0027828.1"/>
    <property type="molecule type" value="Genomic_DNA"/>
</dbReference>
<accession>A0ACC0Y2U7</accession>
<dbReference type="Proteomes" id="UP001163603">
    <property type="component" value="Chromosome 9"/>
</dbReference>
<name>A0ACC0Y2U7_9ROSI</name>
<evidence type="ECO:0000313" key="1">
    <source>
        <dbReference type="EMBL" id="KAJ0027828.1"/>
    </source>
</evidence>
<gene>
    <name evidence="1" type="ORF">Pint_35262</name>
</gene>
<keyword evidence="2" id="KW-1185">Reference proteome</keyword>
<evidence type="ECO:0000313" key="2">
    <source>
        <dbReference type="Proteomes" id="UP001163603"/>
    </source>
</evidence>
<proteinExistence type="predicted"/>
<protein>
    <submittedName>
        <fullName evidence="1">Uncharacterized protein</fullName>
    </submittedName>
</protein>